<keyword evidence="2" id="KW-0012">Acyltransferase</keyword>
<dbReference type="EMBL" id="RKMH01000020">
    <property type="protein sequence ID" value="RPA57016.1"/>
    <property type="molecule type" value="Genomic_DNA"/>
</dbReference>
<dbReference type="Proteomes" id="UP000267536">
    <property type="component" value="Unassembled WGS sequence"/>
</dbReference>
<dbReference type="InterPro" id="IPR023213">
    <property type="entry name" value="CAT-like_dom_sf"/>
</dbReference>
<proteinExistence type="predicted"/>
<name>A0A3N4G8Z0_9ACTN</name>
<organism evidence="2 3">
    <name type="scientific">Gordonia oryzae</name>
    <dbReference type="NCBI Taxonomy" id="2487349"/>
    <lineage>
        <taxon>Bacteria</taxon>
        <taxon>Bacillati</taxon>
        <taxon>Actinomycetota</taxon>
        <taxon>Actinomycetes</taxon>
        <taxon>Mycobacteriales</taxon>
        <taxon>Gordoniaceae</taxon>
        <taxon>Gordonia</taxon>
    </lineage>
</organism>
<dbReference type="Gene3D" id="3.30.559.10">
    <property type="entry name" value="Chloramphenicol acetyltransferase-like domain"/>
    <property type="match status" value="1"/>
</dbReference>
<dbReference type="GO" id="GO:0008610">
    <property type="term" value="P:lipid biosynthetic process"/>
    <property type="evidence" value="ECO:0007669"/>
    <property type="project" value="UniProtKB-ARBA"/>
</dbReference>
<dbReference type="OrthoDB" id="9789603at2"/>
<sequence>MTVRFSPPGELGPLLREPFPGGSVVEWTMRSPDRARLGSSPSGAGTFLQSDHLATAVAARLRGEPHRAIIGSLTRFDEPLDAEAMAQALTDFVRRHEELRAHYVVDESGITRVVAPPDSVEMITTVPDPDLILDDASVGEYAAQRITSLTDFDSVPAMAFGAAAGERGFTFYVGADHVHGDGYSVWLALAEIVALYRARVHGESADLPSVGKYADFIRAEAMSAGSVAADDDSVHTWRTALRAKGGVPTSPLDLGLDGGTAAVPAVRARRDLIDAADAARIDERLAGTGQTFTGCLYAAMASAQFAVTGDRLFCTTTVLATRPPGHERTQGWLCNFAPICFEVDPDADFVSLIGAATDAVRHARSAAAAPVGAVLGVLAQAGELPPITGSPQMVTYIDHRRLPGVEDPTVRTTVGFPGVGKTKNANLWVSRMTDCLTVETQIPDNETARRNVGAYLDAIAEILHDFAAGAERSAQPTGSTGMTA</sequence>
<reference evidence="2 3" key="1">
    <citation type="submission" date="2018-11" db="EMBL/GenBank/DDBJ databases">
        <title>Draft genome sequence of Gordonia sp. RS15-1S isolated from rice stems.</title>
        <authorList>
            <person name="Muangham S."/>
        </authorList>
    </citation>
    <scope>NUCLEOTIDE SEQUENCE [LARGE SCALE GENOMIC DNA]</scope>
    <source>
        <strain evidence="2 3">RS15-1S</strain>
    </source>
</reference>
<evidence type="ECO:0000313" key="3">
    <source>
        <dbReference type="Proteomes" id="UP000267536"/>
    </source>
</evidence>
<feature type="domain" description="Condensation" evidence="1">
    <location>
        <begin position="72"/>
        <end position="376"/>
    </location>
</feature>
<evidence type="ECO:0000313" key="2">
    <source>
        <dbReference type="EMBL" id="RPA57016.1"/>
    </source>
</evidence>
<accession>A0A3N4G8Z0</accession>
<keyword evidence="2" id="KW-0808">Transferase</keyword>
<dbReference type="Pfam" id="PF00668">
    <property type="entry name" value="Condensation"/>
    <property type="match status" value="1"/>
</dbReference>
<gene>
    <name evidence="2" type="ORF">EF294_20080</name>
</gene>
<dbReference type="AlphaFoldDB" id="A0A3N4G8Z0"/>
<dbReference type="GO" id="GO:0016746">
    <property type="term" value="F:acyltransferase activity"/>
    <property type="evidence" value="ECO:0007669"/>
    <property type="project" value="UniProtKB-KW"/>
</dbReference>
<comment type="caution">
    <text evidence="2">The sequence shown here is derived from an EMBL/GenBank/DDBJ whole genome shotgun (WGS) entry which is preliminary data.</text>
</comment>
<evidence type="ECO:0000259" key="1">
    <source>
        <dbReference type="Pfam" id="PF00668"/>
    </source>
</evidence>
<keyword evidence="3" id="KW-1185">Reference proteome</keyword>
<dbReference type="InterPro" id="IPR001242">
    <property type="entry name" value="Condensation_dom"/>
</dbReference>
<protein>
    <submittedName>
        <fullName evidence="2">Acyltransferase</fullName>
    </submittedName>
</protein>
<dbReference type="Gene3D" id="3.30.559.30">
    <property type="entry name" value="Nonribosomal peptide synthetase, condensation domain"/>
    <property type="match status" value="1"/>
</dbReference>
<dbReference type="SUPFAM" id="SSF52777">
    <property type="entry name" value="CoA-dependent acyltransferases"/>
    <property type="match status" value="2"/>
</dbReference>